<gene>
    <name evidence="1" type="ORF">A3H51_00095</name>
</gene>
<organism evidence="1 2">
    <name type="scientific">Candidatus Spechtbacteria bacterium RIFCSPLOWO2_02_FULL_38_8</name>
    <dbReference type="NCBI Taxonomy" id="1802164"/>
    <lineage>
        <taxon>Bacteria</taxon>
        <taxon>Candidatus Spechtiibacteriota</taxon>
    </lineage>
</organism>
<accession>A0A1G2HGR5</accession>
<proteinExistence type="predicted"/>
<dbReference type="EMBL" id="MHOJ01000039">
    <property type="protein sequence ID" value="OGZ61643.1"/>
    <property type="molecule type" value="Genomic_DNA"/>
</dbReference>
<evidence type="ECO:0000313" key="1">
    <source>
        <dbReference type="EMBL" id="OGZ61643.1"/>
    </source>
</evidence>
<dbReference type="STRING" id="1802164.A3H51_00095"/>
<dbReference type="AlphaFoldDB" id="A0A1G2HGR5"/>
<sequence length="221" mass="25261">MATSKDGLTAEVHFLQACENLGFRKVQKTNPFTSCTIRKTEGGGYEDVIKMIDFVITLPRDGKGRSLPIVPIQLTLTCHNTSTLSRKKRLSRNGKFALIMPTHEFGFKNQGKTQQVFIKMLEDAACGRTVALWAFSVMLRRKCEEFLGQDVVERRGLREFPTPPSFQNAILDIDKSDVDVVVPWLTKQERKNITSIRQNRAIGNKHERFIKVRKYLLNLAY</sequence>
<dbReference type="Proteomes" id="UP000178509">
    <property type="component" value="Unassembled WGS sequence"/>
</dbReference>
<evidence type="ECO:0000313" key="2">
    <source>
        <dbReference type="Proteomes" id="UP000178509"/>
    </source>
</evidence>
<reference evidence="1 2" key="1">
    <citation type="journal article" date="2016" name="Nat. Commun.">
        <title>Thousands of microbial genomes shed light on interconnected biogeochemical processes in an aquifer system.</title>
        <authorList>
            <person name="Anantharaman K."/>
            <person name="Brown C.T."/>
            <person name="Hug L.A."/>
            <person name="Sharon I."/>
            <person name="Castelle C.J."/>
            <person name="Probst A.J."/>
            <person name="Thomas B.C."/>
            <person name="Singh A."/>
            <person name="Wilkins M.J."/>
            <person name="Karaoz U."/>
            <person name="Brodie E.L."/>
            <person name="Williams K.H."/>
            <person name="Hubbard S.S."/>
            <person name="Banfield J.F."/>
        </authorList>
    </citation>
    <scope>NUCLEOTIDE SEQUENCE [LARGE SCALE GENOMIC DNA]</scope>
</reference>
<comment type="caution">
    <text evidence="1">The sequence shown here is derived from an EMBL/GenBank/DDBJ whole genome shotgun (WGS) entry which is preliminary data.</text>
</comment>
<name>A0A1G2HGR5_9BACT</name>
<protein>
    <submittedName>
        <fullName evidence="1">Uncharacterized protein</fullName>
    </submittedName>
</protein>